<feature type="compositionally biased region" description="Acidic residues" evidence="1">
    <location>
        <begin position="94"/>
        <end position="106"/>
    </location>
</feature>
<proteinExistence type="predicted"/>
<evidence type="ECO:0000313" key="3">
    <source>
        <dbReference type="EMBL" id="GAX15021.1"/>
    </source>
</evidence>
<keyword evidence="2" id="KW-1133">Transmembrane helix</keyword>
<dbReference type="OrthoDB" id="40561at2759"/>
<reference evidence="3 4" key="1">
    <citation type="journal article" date="2015" name="Plant Cell">
        <title>Oil accumulation by the oleaginous diatom Fistulifera solaris as revealed by the genome and transcriptome.</title>
        <authorList>
            <person name="Tanaka T."/>
            <person name="Maeda Y."/>
            <person name="Veluchamy A."/>
            <person name="Tanaka M."/>
            <person name="Abida H."/>
            <person name="Marechal E."/>
            <person name="Bowler C."/>
            <person name="Muto M."/>
            <person name="Sunaga Y."/>
            <person name="Tanaka M."/>
            <person name="Yoshino T."/>
            <person name="Taniguchi T."/>
            <person name="Fukuda Y."/>
            <person name="Nemoto M."/>
            <person name="Matsumoto M."/>
            <person name="Wong P.S."/>
            <person name="Aburatani S."/>
            <person name="Fujibuchi W."/>
        </authorList>
    </citation>
    <scope>NUCLEOTIDE SEQUENCE [LARGE SCALE GENOMIC DNA]</scope>
    <source>
        <strain evidence="3 4">JPCC DA0580</strain>
    </source>
</reference>
<keyword evidence="2" id="KW-0472">Membrane</keyword>
<keyword evidence="2" id="KW-0812">Transmembrane</keyword>
<feature type="transmembrane region" description="Helical" evidence="2">
    <location>
        <begin position="169"/>
        <end position="189"/>
    </location>
</feature>
<comment type="caution">
    <text evidence="3">The sequence shown here is derived from an EMBL/GenBank/DDBJ whole genome shotgun (WGS) entry which is preliminary data.</text>
</comment>
<name>A0A1Z5JML0_FISSO</name>
<feature type="compositionally biased region" description="Basic and acidic residues" evidence="1">
    <location>
        <begin position="128"/>
        <end position="145"/>
    </location>
</feature>
<dbReference type="AlphaFoldDB" id="A0A1Z5JML0"/>
<sequence>MHDACDAMQKQPLHILSSQCCRESLACKYFCQSSEQTLITNMTLGEETTVRVIAPATLEEGYQFDVLVYGKPYTVTVPVGGVYEGEEFEVPYDEDNIVNDGYDDEYTREGGTLPAHSSSQDVEEGEERENGDKKDSLGDASVPRRDASGAPLGHWRYRVCACCDVLTQATFWMAFCCTPVLLAQLLTRLQLNWNGQAARSAAEASLTFNRIVLSFVAVLVFGQFTPGISPIIVLAYLLLLLFFVGSNLRKTMRKRYEIKSTTNLKCCCFCMKEESFTVEDAVCMSVCGCCSLVQMARHTHDDKEYPGFCCTTTGLELDAPVVPILSKSQSQKKYSL</sequence>
<accession>A0A1Z5JML0</accession>
<evidence type="ECO:0000313" key="4">
    <source>
        <dbReference type="Proteomes" id="UP000198406"/>
    </source>
</evidence>
<dbReference type="EMBL" id="BDSP01000087">
    <property type="protein sequence ID" value="GAX15021.1"/>
    <property type="molecule type" value="Genomic_DNA"/>
</dbReference>
<feature type="region of interest" description="Disordered" evidence="1">
    <location>
        <begin position="94"/>
        <end position="145"/>
    </location>
</feature>
<evidence type="ECO:0000256" key="2">
    <source>
        <dbReference type="SAM" id="Phobius"/>
    </source>
</evidence>
<feature type="transmembrane region" description="Helical" evidence="2">
    <location>
        <begin position="227"/>
        <end position="245"/>
    </location>
</feature>
<dbReference type="Proteomes" id="UP000198406">
    <property type="component" value="Unassembled WGS sequence"/>
</dbReference>
<evidence type="ECO:0008006" key="5">
    <source>
        <dbReference type="Google" id="ProtNLM"/>
    </source>
</evidence>
<protein>
    <recommendedName>
        <fullName evidence="5">PLAC8 family protein</fullName>
    </recommendedName>
</protein>
<keyword evidence="4" id="KW-1185">Reference proteome</keyword>
<dbReference type="InParanoid" id="A0A1Z5JML0"/>
<organism evidence="3 4">
    <name type="scientific">Fistulifera solaris</name>
    <name type="common">Oleaginous diatom</name>
    <dbReference type="NCBI Taxonomy" id="1519565"/>
    <lineage>
        <taxon>Eukaryota</taxon>
        <taxon>Sar</taxon>
        <taxon>Stramenopiles</taxon>
        <taxon>Ochrophyta</taxon>
        <taxon>Bacillariophyta</taxon>
        <taxon>Bacillariophyceae</taxon>
        <taxon>Bacillariophycidae</taxon>
        <taxon>Naviculales</taxon>
        <taxon>Naviculaceae</taxon>
        <taxon>Fistulifera</taxon>
    </lineage>
</organism>
<gene>
    <name evidence="3" type="ORF">FisN_12Lh283</name>
</gene>
<evidence type="ECO:0000256" key="1">
    <source>
        <dbReference type="SAM" id="MobiDB-lite"/>
    </source>
</evidence>